<keyword evidence="2" id="KW-1133">Transmembrane helix</keyword>
<dbReference type="AlphaFoldDB" id="R7U117"/>
<keyword evidence="2" id="KW-0472">Membrane</keyword>
<dbReference type="EnsemblMetazoa" id="CapteT206087">
    <property type="protein sequence ID" value="CapteP206087"/>
    <property type="gene ID" value="CapteG206087"/>
</dbReference>
<reference evidence="5" key="1">
    <citation type="submission" date="2012-12" db="EMBL/GenBank/DDBJ databases">
        <authorList>
            <person name="Hellsten U."/>
            <person name="Grimwood J."/>
            <person name="Chapman J.A."/>
            <person name="Shapiro H."/>
            <person name="Aerts A."/>
            <person name="Otillar R.P."/>
            <person name="Terry A.Y."/>
            <person name="Boore J.L."/>
            <person name="Simakov O."/>
            <person name="Marletaz F."/>
            <person name="Cho S.-J."/>
            <person name="Edsinger-Gonzales E."/>
            <person name="Havlak P."/>
            <person name="Kuo D.-H."/>
            <person name="Larsson T."/>
            <person name="Lv J."/>
            <person name="Arendt D."/>
            <person name="Savage R."/>
            <person name="Osoegawa K."/>
            <person name="de Jong P."/>
            <person name="Lindberg D.R."/>
            <person name="Seaver E.C."/>
            <person name="Weisblat D.A."/>
            <person name="Putnam N.H."/>
            <person name="Grigoriev I.V."/>
            <person name="Rokhsar D.S."/>
        </authorList>
    </citation>
    <scope>NUCLEOTIDE SEQUENCE</scope>
    <source>
        <strain evidence="5">I ESC-2004</strain>
    </source>
</reference>
<name>R7U117_CAPTE</name>
<feature type="transmembrane region" description="Helical" evidence="2">
    <location>
        <begin position="259"/>
        <end position="278"/>
    </location>
</feature>
<feature type="region of interest" description="Disordered" evidence="1">
    <location>
        <begin position="158"/>
        <end position="178"/>
    </location>
</feature>
<proteinExistence type="predicted"/>
<reference evidence="3 5" key="2">
    <citation type="journal article" date="2013" name="Nature">
        <title>Insights into bilaterian evolution from three spiralian genomes.</title>
        <authorList>
            <person name="Simakov O."/>
            <person name="Marletaz F."/>
            <person name="Cho S.J."/>
            <person name="Edsinger-Gonzales E."/>
            <person name="Havlak P."/>
            <person name="Hellsten U."/>
            <person name="Kuo D.H."/>
            <person name="Larsson T."/>
            <person name="Lv J."/>
            <person name="Arendt D."/>
            <person name="Savage R."/>
            <person name="Osoegawa K."/>
            <person name="de Jong P."/>
            <person name="Grimwood J."/>
            <person name="Chapman J.A."/>
            <person name="Shapiro H."/>
            <person name="Aerts A."/>
            <person name="Otillar R.P."/>
            <person name="Terry A.Y."/>
            <person name="Boore J.L."/>
            <person name="Grigoriev I.V."/>
            <person name="Lindberg D.R."/>
            <person name="Seaver E.C."/>
            <person name="Weisblat D.A."/>
            <person name="Putnam N.H."/>
            <person name="Rokhsar D.S."/>
        </authorList>
    </citation>
    <scope>NUCLEOTIDE SEQUENCE</scope>
    <source>
        <strain evidence="3 5">I ESC-2004</strain>
    </source>
</reference>
<sequence length="357" mass="40477">MAISASITEGGRRSDAPLITIHQFRFGFQGNRRLSHAPRSRRLQVQFDDDHTTRRNKSRLYATHVVTIQRAWREFLKRRRQACPEDDLSSDTSSGIVALSSPEDDLASDPPPAMTAVVKHDVTQLPKETDSDFAKRVRKISYLSLAQEFAALQDTESRFDEPPESPMSECSMVDSGTGSSPLDVEPDCNLNLCRTKQRSLDNRKEEKCDMFDVYNIESTLPQVDWNMLEEHLHRSAEEQKQMFDFRGLFISIYRKFDSAMVSFSLVVTCVIVIVLLSISCLHQATLLGVGGGCPARADSADTAAARCRHMAVNWVVRRRKCRSESDSTLYRGSWAVDAMWIFAERREISMQAQRKMG</sequence>
<evidence type="ECO:0000313" key="4">
    <source>
        <dbReference type="EnsemblMetazoa" id="CapteP206087"/>
    </source>
</evidence>
<dbReference type="EMBL" id="AMQN01010964">
    <property type="status" value="NOT_ANNOTATED_CDS"/>
    <property type="molecule type" value="Genomic_DNA"/>
</dbReference>
<evidence type="ECO:0000313" key="3">
    <source>
        <dbReference type="EMBL" id="ELT97321.1"/>
    </source>
</evidence>
<dbReference type="EMBL" id="KB308597">
    <property type="protein sequence ID" value="ELT97321.1"/>
    <property type="molecule type" value="Genomic_DNA"/>
</dbReference>
<reference evidence="4" key="3">
    <citation type="submission" date="2015-06" db="UniProtKB">
        <authorList>
            <consortium name="EnsemblMetazoa"/>
        </authorList>
    </citation>
    <scope>IDENTIFICATION</scope>
</reference>
<evidence type="ECO:0000256" key="1">
    <source>
        <dbReference type="SAM" id="MobiDB-lite"/>
    </source>
</evidence>
<dbReference type="Proteomes" id="UP000014760">
    <property type="component" value="Unassembled WGS sequence"/>
</dbReference>
<keyword evidence="2" id="KW-0812">Transmembrane</keyword>
<keyword evidence="5" id="KW-1185">Reference proteome</keyword>
<dbReference type="OrthoDB" id="6161139at2759"/>
<protein>
    <submittedName>
        <fullName evidence="3 4">Uncharacterized protein</fullName>
    </submittedName>
</protein>
<accession>R7U117</accession>
<organism evidence="3">
    <name type="scientific">Capitella teleta</name>
    <name type="common">Polychaete worm</name>
    <dbReference type="NCBI Taxonomy" id="283909"/>
    <lineage>
        <taxon>Eukaryota</taxon>
        <taxon>Metazoa</taxon>
        <taxon>Spiralia</taxon>
        <taxon>Lophotrochozoa</taxon>
        <taxon>Annelida</taxon>
        <taxon>Polychaeta</taxon>
        <taxon>Sedentaria</taxon>
        <taxon>Scolecida</taxon>
        <taxon>Capitellidae</taxon>
        <taxon>Capitella</taxon>
    </lineage>
</organism>
<dbReference type="HOGENOM" id="CLU_776707_0_0_1"/>
<evidence type="ECO:0000256" key="2">
    <source>
        <dbReference type="SAM" id="Phobius"/>
    </source>
</evidence>
<evidence type="ECO:0000313" key="5">
    <source>
        <dbReference type="Proteomes" id="UP000014760"/>
    </source>
</evidence>
<gene>
    <name evidence="3" type="ORF">CAPTEDRAFT_206087</name>
</gene>